<feature type="coiled-coil region" evidence="1">
    <location>
        <begin position="880"/>
        <end position="936"/>
    </location>
</feature>
<dbReference type="Proteomes" id="UP000701853">
    <property type="component" value="Chromosome 11"/>
</dbReference>
<dbReference type="EMBL" id="JAHUZN010000011">
    <property type="protein sequence ID" value="KAG8477094.1"/>
    <property type="molecule type" value="Genomic_DNA"/>
</dbReference>
<protein>
    <submittedName>
        <fullName evidence="3">Uncharacterized protein</fullName>
    </submittedName>
</protein>
<keyword evidence="4" id="KW-1185">Reference proteome</keyword>
<feature type="coiled-coil region" evidence="1">
    <location>
        <begin position="441"/>
        <end position="835"/>
    </location>
</feature>
<evidence type="ECO:0000256" key="1">
    <source>
        <dbReference type="SAM" id="Coils"/>
    </source>
</evidence>
<keyword evidence="1" id="KW-0175">Coiled coil</keyword>
<feature type="compositionally biased region" description="Basic and acidic residues" evidence="2">
    <location>
        <begin position="1003"/>
        <end position="1020"/>
    </location>
</feature>
<evidence type="ECO:0000256" key="2">
    <source>
        <dbReference type="SAM" id="MobiDB-lite"/>
    </source>
</evidence>
<dbReference type="AlphaFoldDB" id="A0A8J5YWD6"/>
<comment type="caution">
    <text evidence="3">The sequence shown here is derived from an EMBL/GenBank/DDBJ whole genome shotgun (WGS) entry which is preliminary data.</text>
</comment>
<reference evidence="3 4" key="1">
    <citation type="journal article" date="2021" name="bioRxiv">
        <title>The Gossypium anomalum genome as a resource for cotton improvement and evolutionary analysis of hybrid incompatibility.</title>
        <authorList>
            <person name="Grover C.E."/>
            <person name="Yuan D."/>
            <person name="Arick M.A."/>
            <person name="Miller E.R."/>
            <person name="Hu G."/>
            <person name="Peterson D.G."/>
            <person name="Wendel J.F."/>
            <person name="Udall J.A."/>
        </authorList>
    </citation>
    <scope>NUCLEOTIDE SEQUENCE [LARGE SCALE GENOMIC DNA]</scope>
    <source>
        <strain evidence="3">JFW-Udall</strain>
        <tissue evidence="3">Leaf</tissue>
    </source>
</reference>
<gene>
    <name evidence="3" type="ORF">CXB51_029983</name>
</gene>
<dbReference type="OrthoDB" id="685795at2759"/>
<organism evidence="3 4">
    <name type="scientific">Gossypium anomalum</name>
    <dbReference type="NCBI Taxonomy" id="47600"/>
    <lineage>
        <taxon>Eukaryota</taxon>
        <taxon>Viridiplantae</taxon>
        <taxon>Streptophyta</taxon>
        <taxon>Embryophyta</taxon>
        <taxon>Tracheophyta</taxon>
        <taxon>Spermatophyta</taxon>
        <taxon>Magnoliopsida</taxon>
        <taxon>eudicotyledons</taxon>
        <taxon>Gunneridae</taxon>
        <taxon>Pentapetalae</taxon>
        <taxon>rosids</taxon>
        <taxon>malvids</taxon>
        <taxon>Malvales</taxon>
        <taxon>Malvaceae</taxon>
        <taxon>Malvoideae</taxon>
        <taxon>Gossypium</taxon>
    </lineage>
</organism>
<dbReference type="InterPro" id="IPR040262">
    <property type="entry name" value="At4g38062-like"/>
</dbReference>
<evidence type="ECO:0000313" key="4">
    <source>
        <dbReference type="Proteomes" id="UP000701853"/>
    </source>
</evidence>
<feature type="region of interest" description="Disordered" evidence="2">
    <location>
        <begin position="1001"/>
        <end position="1020"/>
    </location>
</feature>
<feature type="coiled-coil region" evidence="1">
    <location>
        <begin position="276"/>
        <end position="373"/>
    </location>
</feature>
<dbReference type="PANTHER" id="PTHR45287:SF4">
    <property type="entry name" value="OS03G0691500 PROTEIN"/>
    <property type="match status" value="1"/>
</dbReference>
<accession>A0A8J5YWD6</accession>
<feature type="coiled-coil region" evidence="1">
    <location>
        <begin position="3"/>
        <end position="233"/>
    </location>
</feature>
<proteinExistence type="predicted"/>
<sequence>MAKEKVYEELEEVKVENEKLREDFISKAELCEHLKKVQNEQVTKIREASSKIEKLAQELLEKEEEITTVKRSNEELKCILNEKESAVKHLNVVNDKLRAERDERNRKSEQENQRLVLALDEANEVNIDQEQKINVLKAEIEGLKMDLSVSKKKCLEAEKAAKNPRALREREDLLIKVEEEKSKVEDQLKWKKEQFKHLEEAHEKLRDRFKASKKEWEQEKSALLDEISSLQTRLDSEIRVTRDLQNRLQVCNQALSHEETRRKYLEVEVSEFKTHYENIFSECQDAKSQLDCLNSQRGNEVATLRHVLGTKESFYKEMEYRSRKLEQENQELLTSLKELREARIQEAGSSSSLSKLKNKLRSVEQMHKDCSTNLRAKEAEWNSHREEMTRKLNDYSSLLQSKDAALKVLEMELEGCLSSAVQLKLQNEEISVMLLVLKSGMSEARLKLANVEAELGLHEKERVEELSILKQQLEMKDTALANAQKDIADERERTAILSRRVDTLDQLEDKHQLMEKELNRCKEMLEESLRCQLWLKEQALQVENDSKEKIREVYDALDAVNSELAEERENVASLLRRVESLDLIEGQRLLLQKELEKCKEMLEEAAKSQIQFKEQALQMENESREKLREVCDALETTKSELTEEQERTASLMIRIEFLDQIEERWLQTQAELKRYKEMLQEACRRQCQLEEQSVHMKNELGEKLKEVSDALETANIELAEKREKTASLMKRIESSDQLEEQLALKQKELDRYNELLESSRCQLLLEEQISRTDSDSERELKEVCNALVKANSELSEKTREGHELKYELWIWESIAERLKAELEESQTLRKELEASLLAQMDVEESIKKEKEDLVRITEEKDGRIVNLQQQMVSLVQEHTARELEEAANSAEDSVHQQTREHEAELEAKHMEMEALVNELKAENRNLLENNTKLSTDRENLLGFVTSLGDWISEFSGEDAKLMGILGRIVQSFDNCISDMKGNDELYDTLKENKKSLISSPAARKPDSLVEERSPFRELNY</sequence>
<evidence type="ECO:0000313" key="3">
    <source>
        <dbReference type="EMBL" id="KAG8477094.1"/>
    </source>
</evidence>
<name>A0A8J5YWD6_9ROSI</name>
<dbReference type="PANTHER" id="PTHR45287">
    <property type="entry name" value="OS03G0691500 PROTEIN"/>
    <property type="match status" value="1"/>
</dbReference>